<keyword evidence="4" id="KW-0479">Metal-binding</keyword>
<dbReference type="InterPro" id="IPR013785">
    <property type="entry name" value="Aldolase_TIM"/>
</dbReference>
<dbReference type="InterPro" id="IPR058240">
    <property type="entry name" value="rSAM_sf"/>
</dbReference>
<keyword evidence="2" id="KW-0004">4Fe-4S</keyword>
<evidence type="ECO:0000256" key="6">
    <source>
        <dbReference type="ARBA" id="ARBA00023014"/>
    </source>
</evidence>
<evidence type="ECO:0000256" key="3">
    <source>
        <dbReference type="ARBA" id="ARBA00022691"/>
    </source>
</evidence>
<dbReference type="InterPro" id="IPR023885">
    <property type="entry name" value="4Fe4S-binding_SPASM_dom"/>
</dbReference>
<evidence type="ECO:0000256" key="5">
    <source>
        <dbReference type="ARBA" id="ARBA00023004"/>
    </source>
</evidence>
<keyword evidence="5" id="KW-0408">Iron</keyword>
<dbReference type="InterPro" id="IPR047602">
    <property type="entry name" value="SPASM_CteB-like"/>
</dbReference>
<dbReference type="Pfam" id="PF04055">
    <property type="entry name" value="Radical_SAM"/>
    <property type="match status" value="1"/>
</dbReference>
<dbReference type="NCBIfam" id="TIGR03974">
    <property type="entry name" value="rSAM_six_Cys"/>
    <property type="match status" value="1"/>
</dbReference>
<dbReference type="InterPro" id="IPR007197">
    <property type="entry name" value="rSAM"/>
</dbReference>
<evidence type="ECO:0000256" key="1">
    <source>
        <dbReference type="ARBA" id="ARBA00001966"/>
    </source>
</evidence>
<dbReference type="PROSITE" id="PS51918">
    <property type="entry name" value="RADICAL_SAM"/>
    <property type="match status" value="1"/>
</dbReference>
<name>A0A9Q1ZEB6_CLOBO</name>
<dbReference type="Proteomes" id="UP000037540">
    <property type="component" value="Unassembled WGS sequence"/>
</dbReference>
<protein>
    <submittedName>
        <fullName evidence="8">Radical SAM protein</fullName>
    </submittedName>
</protein>
<accession>A0A9Q1ZEB6</accession>
<dbReference type="InterPro" id="IPR024025">
    <property type="entry name" value="SCIFF_rSAM_maturase"/>
</dbReference>
<dbReference type="SFLD" id="SFLDS00029">
    <property type="entry name" value="Radical_SAM"/>
    <property type="match status" value="1"/>
</dbReference>
<dbReference type="NCBIfam" id="TIGR04085">
    <property type="entry name" value="rSAM_more_4Fe4S"/>
    <property type="match status" value="1"/>
</dbReference>
<dbReference type="RefSeq" id="WP_013725271.1">
    <property type="nucleotide sequence ID" value="NZ_LGVO01000053.1"/>
</dbReference>
<dbReference type="Gene3D" id="3.20.20.70">
    <property type="entry name" value="Aldolase class I"/>
    <property type="match status" value="1"/>
</dbReference>
<dbReference type="PANTHER" id="PTHR43273:SF8">
    <property type="entry name" value="RADICAL SAM DOMAIN PROTEIN"/>
    <property type="match status" value="1"/>
</dbReference>
<organism evidence="8 9">
    <name type="scientific">Clostridium botulinum</name>
    <dbReference type="NCBI Taxonomy" id="1491"/>
    <lineage>
        <taxon>Bacteria</taxon>
        <taxon>Bacillati</taxon>
        <taxon>Bacillota</taxon>
        <taxon>Clostridia</taxon>
        <taxon>Eubacteriales</taxon>
        <taxon>Clostridiaceae</taxon>
        <taxon>Clostridium</taxon>
    </lineage>
</organism>
<dbReference type="SUPFAM" id="SSF102114">
    <property type="entry name" value="Radical SAM enzymes"/>
    <property type="match status" value="1"/>
</dbReference>
<keyword evidence="3" id="KW-0949">S-adenosyl-L-methionine</keyword>
<dbReference type="GO" id="GO:0046872">
    <property type="term" value="F:metal ion binding"/>
    <property type="evidence" value="ECO:0007669"/>
    <property type="project" value="UniProtKB-KW"/>
</dbReference>
<dbReference type="SFLD" id="SFLDG01386">
    <property type="entry name" value="main_SPASM_domain-containing"/>
    <property type="match status" value="1"/>
</dbReference>
<evidence type="ECO:0000313" key="9">
    <source>
        <dbReference type="Proteomes" id="UP000037540"/>
    </source>
</evidence>
<evidence type="ECO:0000256" key="2">
    <source>
        <dbReference type="ARBA" id="ARBA00022485"/>
    </source>
</evidence>
<dbReference type="EMBL" id="LGVR01000001">
    <property type="protein sequence ID" value="KOA90541.1"/>
    <property type="molecule type" value="Genomic_DNA"/>
</dbReference>
<dbReference type="AlphaFoldDB" id="A0A9Q1ZEB6"/>
<comment type="caution">
    <text evidence="8">The sequence shown here is derived from an EMBL/GenBank/DDBJ whole genome shotgun (WGS) entry which is preliminary data.</text>
</comment>
<dbReference type="CDD" id="cd01335">
    <property type="entry name" value="Radical_SAM"/>
    <property type="match status" value="1"/>
</dbReference>
<dbReference type="InterPro" id="IPR000385">
    <property type="entry name" value="MoaA_NifB_PqqE_Fe-S-bd_CS"/>
</dbReference>
<sequence>MALIHKFIQDGQCFVLDVNTGAVHIVDELVYDLLDDESLRSEEQLIEEFSNKYSTEDIKEVYAEIAELKKEGFLYSEDTYEEIARNSMKSKDFIKALCLNVTHDCNLRCKYCFADEGKYHGARKVMSPEVGKKAIDFVIAHSGPRKNIEVDLFGGEPLIAIKEIKEIISYAREQEKIHNKVIRFTMTTNALLLNDEIMEYMDKEMGNIVLSIDGRKESNDNTRIRVDGSGTYDAILPKIKEMVDKRDKSKQYYVRGTFTRDNTDFYYDVKHLADLGFEEVSVEPVVLPDEHNLSLREEDLPTIYENYDLLYKDMLKRYEEGREFKFYHFNIDLQGGPCVYKRISGCGAGHEYIAVTPDGDIYPCHQFVGNEDFKIGTIYDEDEKLNFDIAKQFKEAHIYNKPKCRDCWAKFYCSGGCQANNFNFNGDIHKPYEIGCKMQKKRIECAIALKATKMDK</sequence>
<dbReference type="CDD" id="cd21124">
    <property type="entry name" value="SPASM_CteB-like"/>
    <property type="match status" value="1"/>
</dbReference>
<feature type="domain" description="Radical SAM core" evidence="7">
    <location>
        <begin position="91"/>
        <end position="322"/>
    </location>
</feature>
<comment type="cofactor">
    <cofactor evidence="1">
        <name>[4Fe-4S] cluster</name>
        <dbReference type="ChEBI" id="CHEBI:49883"/>
    </cofactor>
</comment>
<keyword evidence="6" id="KW-0411">Iron-sulfur</keyword>
<dbReference type="InterPro" id="IPR023867">
    <property type="entry name" value="Sulphatase_maturase_rSAM"/>
</dbReference>
<dbReference type="Pfam" id="PF13186">
    <property type="entry name" value="SPASM"/>
    <property type="match status" value="1"/>
</dbReference>
<reference evidence="8 9" key="1">
    <citation type="submission" date="2015-07" db="EMBL/GenBank/DDBJ databases">
        <title>Draft genome sequences of 17 French Clostridium botulinum group III.</title>
        <authorList>
            <person name="Woudstra C."/>
            <person name="Le Marechal C."/>
            <person name="Souillard R."/>
            <person name="Bayon-Auboyer M.-H."/>
            <person name="Dessouter D."/>
            <person name="Fach P."/>
        </authorList>
    </citation>
    <scope>NUCLEOTIDE SEQUENCE [LARGE SCALE GENOMIC DNA]</scope>
    <source>
        <strain evidence="8 9">12LNRI-CD</strain>
    </source>
</reference>
<dbReference type="PANTHER" id="PTHR43273">
    <property type="entry name" value="ANAEROBIC SULFATASE-MATURATING ENZYME HOMOLOG ASLB-RELATED"/>
    <property type="match status" value="1"/>
</dbReference>
<dbReference type="OrthoDB" id="9808591at2"/>
<evidence type="ECO:0000313" key="8">
    <source>
        <dbReference type="EMBL" id="KOA90541.1"/>
    </source>
</evidence>
<evidence type="ECO:0000256" key="4">
    <source>
        <dbReference type="ARBA" id="ARBA00022723"/>
    </source>
</evidence>
<gene>
    <name evidence="8" type="ORF">ADU74_00455</name>
</gene>
<dbReference type="SFLD" id="SFLDG01067">
    <property type="entry name" value="SPASM/twitch_domain_containing"/>
    <property type="match status" value="1"/>
</dbReference>
<dbReference type="GO" id="GO:0051539">
    <property type="term" value="F:4 iron, 4 sulfur cluster binding"/>
    <property type="evidence" value="ECO:0007669"/>
    <property type="project" value="UniProtKB-KW"/>
</dbReference>
<dbReference type="PROSITE" id="PS01305">
    <property type="entry name" value="MOAA_NIFB_PQQE"/>
    <property type="match status" value="1"/>
</dbReference>
<dbReference type="GO" id="GO:0016491">
    <property type="term" value="F:oxidoreductase activity"/>
    <property type="evidence" value="ECO:0007669"/>
    <property type="project" value="InterPro"/>
</dbReference>
<dbReference type="SFLD" id="SFLDG01384">
    <property type="entry name" value="thioether_bond_formation_requi"/>
    <property type="match status" value="1"/>
</dbReference>
<evidence type="ECO:0000259" key="7">
    <source>
        <dbReference type="PROSITE" id="PS51918"/>
    </source>
</evidence>
<proteinExistence type="predicted"/>